<feature type="region of interest" description="Disordered" evidence="1">
    <location>
        <begin position="363"/>
        <end position="384"/>
    </location>
</feature>
<feature type="compositionally biased region" description="Polar residues" evidence="1">
    <location>
        <begin position="49"/>
        <end position="66"/>
    </location>
</feature>
<gene>
    <name evidence="3" type="ORF">Plec18167_000280</name>
</gene>
<feature type="compositionally biased region" description="Basic and acidic residues" evidence="1">
    <location>
        <begin position="68"/>
        <end position="77"/>
    </location>
</feature>
<evidence type="ECO:0000256" key="1">
    <source>
        <dbReference type="SAM" id="MobiDB-lite"/>
    </source>
</evidence>
<dbReference type="Gene3D" id="1.25.10.10">
    <property type="entry name" value="Leucine-rich Repeat Variant"/>
    <property type="match status" value="2"/>
</dbReference>
<organism evidence="3 4">
    <name type="scientific">Paecilomyces lecythidis</name>
    <dbReference type="NCBI Taxonomy" id="3004212"/>
    <lineage>
        <taxon>Eukaryota</taxon>
        <taxon>Fungi</taxon>
        <taxon>Dikarya</taxon>
        <taxon>Ascomycota</taxon>
        <taxon>Pezizomycotina</taxon>
        <taxon>Eurotiomycetes</taxon>
        <taxon>Eurotiomycetidae</taxon>
        <taxon>Eurotiales</taxon>
        <taxon>Thermoascaceae</taxon>
        <taxon>Paecilomyces</taxon>
    </lineage>
</organism>
<dbReference type="Pfam" id="PF07814">
    <property type="entry name" value="WAPL"/>
    <property type="match status" value="1"/>
</dbReference>
<evidence type="ECO:0000313" key="4">
    <source>
        <dbReference type="Proteomes" id="UP001583193"/>
    </source>
</evidence>
<evidence type="ECO:0000259" key="2">
    <source>
        <dbReference type="Pfam" id="PF07814"/>
    </source>
</evidence>
<dbReference type="Proteomes" id="UP001583193">
    <property type="component" value="Unassembled WGS sequence"/>
</dbReference>
<protein>
    <recommendedName>
        <fullName evidence="2">Wings apart-like protein C-terminal domain-containing protein</fullName>
    </recommendedName>
</protein>
<proteinExistence type="predicted"/>
<accession>A0ABR3YEF6</accession>
<dbReference type="InterPro" id="IPR011989">
    <property type="entry name" value="ARM-like"/>
</dbReference>
<feature type="compositionally biased region" description="Polar residues" evidence="1">
    <location>
        <begin position="114"/>
        <end position="129"/>
    </location>
</feature>
<feature type="compositionally biased region" description="Polar residues" evidence="1">
    <location>
        <begin position="366"/>
        <end position="379"/>
    </location>
</feature>
<reference evidence="3 4" key="1">
    <citation type="journal article" date="2024" name="IMA Fungus">
        <title>IMA Genome - F19 : A genome assembly and annotation guide to empower mycologists, including annotated draft genome sequences of Ceratocystis pirilliformis, Diaporthe australafricana, Fusarium ophioides, Paecilomyces lecythidis, and Sporothrix stenoceras.</title>
        <authorList>
            <person name="Aylward J."/>
            <person name="Wilson A.M."/>
            <person name="Visagie C.M."/>
            <person name="Spraker J."/>
            <person name="Barnes I."/>
            <person name="Buitendag C."/>
            <person name="Ceriani C."/>
            <person name="Del Mar Angel L."/>
            <person name="du Plessis D."/>
            <person name="Fuchs T."/>
            <person name="Gasser K."/>
            <person name="Kramer D."/>
            <person name="Li W."/>
            <person name="Munsamy K."/>
            <person name="Piso A."/>
            <person name="Price J.L."/>
            <person name="Sonnekus B."/>
            <person name="Thomas C."/>
            <person name="van der Nest A."/>
            <person name="van Dijk A."/>
            <person name="van Heerden A."/>
            <person name="van Vuuren N."/>
            <person name="Yilmaz N."/>
            <person name="Duong T.A."/>
            <person name="van der Merwe N.A."/>
            <person name="Wingfield M.J."/>
            <person name="Wingfield B.D."/>
        </authorList>
    </citation>
    <scope>NUCLEOTIDE SEQUENCE [LARGE SCALE GENOMIC DNA]</scope>
    <source>
        <strain evidence="3 4">CMW 18167</strain>
    </source>
</reference>
<name>A0ABR3YEF6_9EURO</name>
<comment type="caution">
    <text evidence="3">The sequence shown here is derived from an EMBL/GenBank/DDBJ whole genome shotgun (WGS) entry which is preliminary data.</text>
</comment>
<feature type="compositionally biased region" description="Polar residues" evidence="1">
    <location>
        <begin position="231"/>
        <end position="258"/>
    </location>
</feature>
<sequence length="860" mass="95061">MSTRNRRLVTYGKASRSAVKATPSSVSSGHASLGAVEHPAKPFARGYTGSVTLPEVTSNTETTSASGDAREIADTHVETPSISSNNEQFENGNRNKRKKLMSDGYEQKARHASRTNPGGHSPVSATENGSRLRDVSRSHGRSAGVRMTQDDKTENGSSQFSGRRDFSRKRSNSTRSLGVPASPGNVKSPETRQPPGGSGSTPGNSQDLTYSRKRQSIRRSLTQPVFDKTSGDFTSSNPASSDNITTYESMQVKSSSPRLDTPPRKRIVDSLSAKGKPGKLPLHPPDDEVDEDDSKAMPSNDSSMTPIPPSRPREANQPGPPVRLVSSQQSGSKVTYARQRSFLNELGSSDDAGPRDLSELLASPSMKLQPQVSSSTAISSLIDEEESNRASSVRSIHELRRAGRTAHFQGTVNSMLEDIEDTSLSISTRRSALLQLCRKLSDRQFSLQFLEQGFDRRFASCIPDQLDVTCSYLALCAYGLILSNGPPVPDVLLLFWPQVLQLSSTLLEVDDDDVLVMSKQKRYNLPRDGQKGFRDLVSHFRTVFPADQLHLWLCPQILGLRCMWQTLHRCRDRFGALKRIPSALVERIVDILVRNSVRLRNTLSPETLSVLEYTLSILEAHTTLPDILEGDGENPLKAICGLGNLIDSTEEPHDHRLKEIQVLYIRLVLNITNNNTSLCEDFSTPELVRSLVEIILKDFERVSEMVSAEKKESIDAVILALGTLINLTEETATPRKLILEEMTQSGSLLDRLLSLFSRGFEAISEADSVVQTHSNVAFGYLSILLCTLSLDENVRTHLKHSLRGNGLARVLATAEEFLQYHRKVEDELRSLGEEQDQVTGFTSRLQGLVERIRRYEKGLV</sequence>
<feature type="region of interest" description="Disordered" evidence="1">
    <location>
        <begin position="1"/>
        <end position="334"/>
    </location>
</feature>
<keyword evidence="4" id="KW-1185">Reference proteome</keyword>
<evidence type="ECO:0000313" key="3">
    <source>
        <dbReference type="EMBL" id="KAL1886350.1"/>
    </source>
</evidence>
<feature type="compositionally biased region" description="Polar residues" evidence="1">
    <location>
        <begin position="78"/>
        <end position="92"/>
    </location>
</feature>
<feature type="domain" description="Wings apart-like protein C-terminal" evidence="2">
    <location>
        <begin position="393"/>
        <end position="731"/>
    </location>
</feature>
<dbReference type="InterPro" id="IPR022771">
    <property type="entry name" value="WAPL_C"/>
</dbReference>
<dbReference type="EMBL" id="JAVDPF010000001">
    <property type="protein sequence ID" value="KAL1886350.1"/>
    <property type="molecule type" value="Genomic_DNA"/>
</dbReference>